<keyword evidence="3" id="KW-1185">Reference proteome</keyword>
<dbReference type="EMBL" id="AP021875">
    <property type="protein sequence ID" value="BBO77115.1"/>
    <property type="molecule type" value="Genomic_DNA"/>
</dbReference>
<feature type="chain" id="PRO_5024307937" description="DUF5666 domain-containing protein" evidence="1">
    <location>
        <begin position="29"/>
        <end position="93"/>
    </location>
</feature>
<evidence type="ECO:0000256" key="1">
    <source>
        <dbReference type="SAM" id="SignalP"/>
    </source>
</evidence>
<reference evidence="2 3" key="1">
    <citation type="submission" date="2019-11" db="EMBL/GenBank/DDBJ databases">
        <title>Comparative genomics of hydrocarbon-degrading Desulfosarcina strains.</title>
        <authorList>
            <person name="Watanabe M."/>
            <person name="Kojima H."/>
            <person name="Fukui M."/>
        </authorList>
    </citation>
    <scope>NUCLEOTIDE SEQUENCE [LARGE SCALE GENOMIC DNA]</scope>
    <source>
        <strain evidence="2 3">PP31</strain>
    </source>
</reference>
<evidence type="ECO:0000313" key="2">
    <source>
        <dbReference type="EMBL" id="BBO77115.1"/>
    </source>
</evidence>
<keyword evidence="1" id="KW-0732">Signal</keyword>
<dbReference type="AlphaFoldDB" id="A0A5K7Z8T9"/>
<dbReference type="RefSeq" id="WP_155305892.1">
    <property type="nucleotide sequence ID" value="NZ_AP021875.1"/>
</dbReference>
<gene>
    <name evidence="2" type="ORF">DSCW_45320</name>
</gene>
<name>A0A5K7Z8T9_9BACT</name>
<evidence type="ECO:0008006" key="4">
    <source>
        <dbReference type="Google" id="ProtNLM"/>
    </source>
</evidence>
<dbReference type="OrthoDB" id="5422439at2"/>
<evidence type="ECO:0000313" key="3">
    <source>
        <dbReference type="Proteomes" id="UP000427769"/>
    </source>
</evidence>
<accession>A0A5K7Z8T9</accession>
<dbReference type="InterPro" id="IPR043856">
    <property type="entry name" value="DUF5818"/>
</dbReference>
<feature type="signal peptide" evidence="1">
    <location>
        <begin position="1"/>
        <end position="28"/>
    </location>
</feature>
<proteinExistence type="predicted"/>
<sequence length="93" mass="9710">MKITRKTITVGLVGALLMVLATTGIAMAADSITGTVTEKGEIIVLDAADSSYVLEGSDKAPDMIGKKVKVTGTIAEKDNVKVINVLSMEEVTE</sequence>
<organism evidence="2 3">
    <name type="scientific">Desulfosarcina widdelii</name>
    <dbReference type="NCBI Taxonomy" id="947919"/>
    <lineage>
        <taxon>Bacteria</taxon>
        <taxon>Pseudomonadati</taxon>
        <taxon>Thermodesulfobacteriota</taxon>
        <taxon>Desulfobacteria</taxon>
        <taxon>Desulfobacterales</taxon>
        <taxon>Desulfosarcinaceae</taxon>
        <taxon>Desulfosarcina</taxon>
    </lineage>
</organism>
<dbReference type="Proteomes" id="UP000427769">
    <property type="component" value="Chromosome"/>
</dbReference>
<protein>
    <recommendedName>
        <fullName evidence="4">DUF5666 domain-containing protein</fullName>
    </recommendedName>
</protein>
<dbReference type="Pfam" id="PF19135">
    <property type="entry name" value="DUF5818"/>
    <property type="match status" value="1"/>
</dbReference>
<dbReference type="KEGG" id="dwd:DSCW_45320"/>